<reference evidence="2" key="1">
    <citation type="submission" date="2017-09" db="EMBL/GenBank/DDBJ databases">
        <title>Depth-based differentiation of microbial function through sediment-hosted aquifers and enrichment of novel symbionts in the deep terrestrial subsurface.</title>
        <authorList>
            <person name="Probst A.J."/>
            <person name="Ladd B."/>
            <person name="Jarett J.K."/>
            <person name="Geller-Mcgrath D.E."/>
            <person name="Sieber C.M.K."/>
            <person name="Emerson J.B."/>
            <person name="Anantharaman K."/>
            <person name="Thomas B.C."/>
            <person name="Malmstrom R."/>
            <person name="Stieglmeier M."/>
            <person name="Klingl A."/>
            <person name="Woyke T."/>
            <person name="Ryan C.M."/>
            <person name="Banfield J.F."/>
        </authorList>
    </citation>
    <scope>NUCLEOTIDE SEQUENCE [LARGE SCALE GENOMIC DNA]</scope>
</reference>
<comment type="caution">
    <text evidence="1">The sequence shown here is derived from an EMBL/GenBank/DDBJ whole genome shotgun (WGS) entry which is preliminary data.</text>
</comment>
<organism evidence="1 2">
    <name type="scientific">bacterium (Candidatus Gribaldobacteria) CG_4_10_14_0_2_um_filter_41_16</name>
    <dbReference type="NCBI Taxonomy" id="2014265"/>
    <lineage>
        <taxon>Bacteria</taxon>
        <taxon>Candidatus Gribaldobacteria</taxon>
    </lineage>
</organism>
<evidence type="ECO:0000313" key="1">
    <source>
        <dbReference type="EMBL" id="PJA01481.1"/>
    </source>
</evidence>
<evidence type="ECO:0000313" key="2">
    <source>
        <dbReference type="Proteomes" id="UP000229364"/>
    </source>
</evidence>
<feature type="non-terminal residue" evidence="1">
    <location>
        <position position="1"/>
    </location>
</feature>
<dbReference type="Proteomes" id="UP000229364">
    <property type="component" value="Unassembled WGS sequence"/>
</dbReference>
<gene>
    <name evidence="1" type="ORF">COX74_02530</name>
</gene>
<dbReference type="AlphaFoldDB" id="A0A2M7VI09"/>
<proteinExistence type="predicted"/>
<protein>
    <submittedName>
        <fullName evidence="1">Uncharacterized protein</fullName>
    </submittedName>
</protein>
<dbReference type="EMBL" id="PFPR01000061">
    <property type="protein sequence ID" value="PJA01481.1"/>
    <property type="molecule type" value="Genomic_DNA"/>
</dbReference>
<sequence length="113" mass="12840">YFDEKSVANLLRSYLKNFNKNKAETVFIICSDGTINMADFSGLNAIKSDFNAVDDLFLLAAADIIIGSDSTFGALASYFGNLPFIVFNRPLDWNFYKDKKYFFENKKCTTAHF</sequence>
<name>A0A2M7VI09_9BACT</name>
<accession>A0A2M7VI09</accession>